<keyword evidence="2" id="KW-1185">Reference proteome</keyword>
<dbReference type="EMBL" id="CP001348">
    <property type="protein sequence ID" value="ACL77185.1"/>
    <property type="molecule type" value="Genomic_DNA"/>
</dbReference>
<dbReference type="HOGENOM" id="CLU_972204_0_0_9"/>
<gene>
    <name evidence="1" type="ordered locus">Ccel_2891</name>
</gene>
<sequence length="287" mass="32142">MDKIRIISNSYNKAIEEGFNRYLDEKAAGGKSEIKIDEEALIADIEQKWLATGLPELDETTPAEFINSLTSLDELMDFFVCMASVSDVGVPGILIERFKLYGGKAASARLLDFAERSLSTGVKDNDDIKSAVSQAVYTIGCLKEDEYKQKLIALLIETDYDDMLLEAICYAIIVYGVSILQEVIDAFNTTDKQTVKEAFVVCVAEICSENGYKSDEVFYFYKNAFRTISNLKLIVEIIGDYGDGRAIPFLRGYVHKNIDKIDITTFNLMRAIIKKLGGEIEDLAYIE</sequence>
<evidence type="ECO:0000313" key="1">
    <source>
        <dbReference type="EMBL" id="ACL77185.1"/>
    </source>
</evidence>
<name>B8I885_RUMCH</name>
<reference evidence="1" key="1">
    <citation type="submission" date="2009-01" db="EMBL/GenBank/DDBJ databases">
        <title>Complete sequence of Clostridium cellulolyticum H10.</title>
        <authorList>
            <consortium name="US DOE Joint Genome Institute"/>
            <person name="Lucas S."/>
            <person name="Copeland A."/>
            <person name="Lapidus A."/>
            <person name="Glavina del Rio T."/>
            <person name="Dalin E."/>
            <person name="Tice H."/>
            <person name="Bruce D."/>
            <person name="Goodwin L."/>
            <person name="Pitluck S."/>
            <person name="Chertkov O."/>
            <person name="Saunders E."/>
            <person name="Brettin T."/>
            <person name="Detter J.C."/>
            <person name="Han C."/>
            <person name="Larimer F."/>
            <person name="Land M."/>
            <person name="Hauser L."/>
            <person name="Kyrpides N."/>
            <person name="Ivanova N."/>
            <person name="Zhou J."/>
            <person name="Richardson P."/>
        </authorList>
    </citation>
    <scope>NUCLEOTIDE SEQUENCE [LARGE SCALE GENOMIC DNA]</scope>
    <source>
        <strain evidence="1">H10</strain>
    </source>
</reference>
<evidence type="ECO:0000313" key="2">
    <source>
        <dbReference type="Proteomes" id="UP000001349"/>
    </source>
</evidence>
<dbReference type="STRING" id="394503.Ccel_2891"/>
<dbReference type="Proteomes" id="UP000001349">
    <property type="component" value="Chromosome"/>
</dbReference>
<dbReference type="eggNOG" id="ENOG50334J8">
    <property type="taxonomic scope" value="Bacteria"/>
</dbReference>
<protein>
    <submittedName>
        <fullName evidence="1">Uncharacterized protein</fullName>
    </submittedName>
</protein>
<dbReference type="RefSeq" id="WP_015926252.1">
    <property type="nucleotide sequence ID" value="NC_011898.1"/>
</dbReference>
<dbReference type="AlphaFoldDB" id="B8I885"/>
<dbReference type="KEGG" id="cce:Ccel_2891"/>
<dbReference type="OrthoDB" id="1838265at2"/>
<proteinExistence type="predicted"/>
<accession>B8I885</accession>
<organism evidence="1 2">
    <name type="scientific">Ruminiclostridium cellulolyticum (strain ATCC 35319 / DSM 5812 / JCM 6584 / H10)</name>
    <name type="common">Clostridium cellulolyticum</name>
    <dbReference type="NCBI Taxonomy" id="394503"/>
    <lineage>
        <taxon>Bacteria</taxon>
        <taxon>Bacillati</taxon>
        <taxon>Bacillota</taxon>
        <taxon>Clostridia</taxon>
        <taxon>Eubacteriales</taxon>
        <taxon>Oscillospiraceae</taxon>
        <taxon>Ruminiclostridium</taxon>
    </lineage>
</organism>